<feature type="transmembrane region" description="Helical" evidence="1">
    <location>
        <begin position="50"/>
        <end position="71"/>
    </location>
</feature>
<reference evidence="2 3" key="1">
    <citation type="submission" date="2018-10" db="EMBL/GenBank/DDBJ databases">
        <title>Genomic Encyclopedia of Archaeal and Bacterial Type Strains, Phase II (KMG-II): from individual species to whole genera.</title>
        <authorList>
            <person name="Goeker M."/>
        </authorList>
    </citation>
    <scope>NUCLEOTIDE SEQUENCE [LARGE SCALE GENOMIC DNA]</scope>
    <source>
        <strain evidence="2 3">RP-AC37</strain>
    </source>
</reference>
<keyword evidence="1" id="KW-1133">Transmembrane helix</keyword>
<keyword evidence="1" id="KW-0472">Membrane</keyword>
<organism evidence="2 3">
    <name type="scientific">Motilibacter peucedani</name>
    <dbReference type="NCBI Taxonomy" id="598650"/>
    <lineage>
        <taxon>Bacteria</taxon>
        <taxon>Bacillati</taxon>
        <taxon>Actinomycetota</taxon>
        <taxon>Actinomycetes</taxon>
        <taxon>Motilibacterales</taxon>
        <taxon>Motilibacteraceae</taxon>
        <taxon>Motilibacter</taxon>
    </lineage>
</organism>
<dbReference type="InterPro" id="IPR019051">
    <property type="entry name" value="Trp_biosyn_TM_oprn/chp"/>
</dbReference>
<feature type="transmembrane region" description="Helical" evidence="1">
    <location>
        <begin position="78"/>
        <end position="100"/>
    </location>
</feature>
<dbReference type="AlphaFoldDB" id="A0A420XVN0"/>
<gene>
    <name evidence="2" type="ORF">CLV35_0070</name>
</gene>
<dbReference type="Pfam" id="PF09534">
    <property type="entry name" value="Trp_oprn_chp"/>
    <property type="match status" value="1"/>
</dbReference>
<keyword evidence="1 2" id="KW-0812">Transmembrane</keyword>
<dbReference type="RefSeq" id="WP_121191501.1">
    <property type="nucleotide sequence ID" value="NZ_RBWV01000001.1"/>
</dbReference>
<sequence length="186" mass="18097">MAAGSPRSSAVAATLAGGALLLLAAGRTWSTVRVRGGVPLPPVHLTGRTLAAGVPALGLVALAGAGGLLAARGAARRLVGALLVAAGAGAAALTLARGVLPGAREHAWEEARRSLAGSSGWTATATGWPVLALVGALLVVGGGAVALAARRWSALGARYDAPTARPAGARSAWEALDRGEDPTSGV</sequence>
<comment type="caution">
    <text evidence="2">The sequence shown here is derived from an EMBL/GenBank/DDBJ whole genome shotgun (WGS) entry which is preliminary data.</text>
</comment>
<dbReference type="InParanoid" id="A0A420XVN0"/>
<keyword evidence="3" id="KW-1185">Reference proteome</keyword>
<dbReference type="EMBL" id="RBWV01000001">
    <property type="protein sequence ID" value="RKS84253.1"/>
    <property type="molecule type" value="Genomic_DNA"/>
</dbReference>
<feature type="transmembrane region" description="Helical" evidence="1">
    <location>
        <begin position="128"/>
        <end position="149"/>
    </location>
</feature>
<dbReference type="OrthoDB" id="3712369at2"/>
<name>A0A420XVN0_9ACTN</name>
<evidence type="ECO:0000256" key="1">
    <source>
        <dbReference type="SAM" id="Phobius"/>
    </source>
</evidence>
<proteinExistence type="predicted"/>
<accession>A0A420XVN0</accession>
<evidence type="ECO:0000313" key="3">
    <source>
        <dbReference type="Proteomes" id="UP000281955"/>
    </source>
</evidence>
<evidence type="ECO:0000313" key="2">
    <source>
        <dbReference type="EMBL" id="RKS84253.1"/>
    </source>
</evidence>
<protein>
    <submittedName>
        <fullName evidence="2">Tryptophan-associated transmembrane protein</fullName>
    </submittedName>
</protein>
<dbReference type="Proteomes" id="UP000281955">
    <property type="component" value="Unassembled WGS sequence"/>
</dbReference>